<sequence length="256" mass="26951">MGLFEGRGVLVTGAARGIGRAIAQAFAREGAFLALLDLRPEGRGVAEALGGFFVQGDLADERDRVRFVEEAERALGRIDVLVNNAAISAPGSALTVGLGEWRKVLEVNLTAPMHLSALAARRMMRVGGGAIVNVASVQGLFAEQENAAYNASKGGLVNLTRSLALDLAPLNIRVNAVAPGAIATEAVLEAIALSEDPERTRRDWEDLHALRRLGRPEEVAEAVLFLASEKASFITGAILPVDGGMTASFMMAGRPV</sequence>
<dbReference type="OrthoDB" id="9803333at2"/>
<keyword evidence="4" id="KW-1185">Reference proteome</keyword>
<dbReference type="Proteomes" id="UP000000211">
    <property type="component" value="Chromosome"/>
</dbReference>
<gene>
    <name evidence="3" type="ORF">Theos_0421</name>
</gene>
<dbReference type="PANTHER" id="PTHR42760:SF133">
    <property type="entry name" value="3-OXOACYL-[ACYL-CARRIER-PROTEIN] REDUCTASE"/>
    <property type="match status" value="1"/>
</dbReference>
<organism evidence="3 4">
    <name type="scientific">Thermus oshimai JL-2</name>
    <dbReference type="NCBI Taxonomy" id="751945"/>
    <lineage>
        <taxon>Bacteria</taxon>
        <taxon>Thermotogati</taxon>
        <taxon>Deinococcota</taxon>
        <taxon>Deinococci</taxon>
        <taxon>Thermales</taxon>
        <taxon>Thermaceae</taxon>
        <taxon>Thermus</taxon>
    </lineage>
</organism>
<protein>
    <recommendedName>
        <fullName evidence="5">Short-chain alcohol dehydrogenase like protein</fullName>
    </recommendedName>
</protein>
<dbReference type="InterPro" id="IPR020904">
    <property type="entry name" value="Sc_DH/Rdtase_CS"/>
</dbReference>
<dbReference type="InterPro" id="IPR036291">
    <property type="entry name" value="NAD(P)-bd_dom_sf"/>
</dbReference>
<dbReference type="PRINTS" id="PR00080">
    <property type="entry name" value="SDRFAMILY"/>
</dbReference>
<evidence type="ECO:0000313" key="3">
    <source>
        <dbReference type="EMBL" id="AFV75495.1"/>
    </source>
</evidence>
<dbReference type="SUPFAM" id="SSF51735">
    <property type="entry name" value="NAD(P)-binding Rossmann-fold domains"/>
    <property type="match status" value="1"/>
</dbReference>
<dbReference type="eggNOG" id="COG1028">
    <property type="taxonomic scope" value="Bacteria"/>
</dbReference>
<dbReference type="PROSITE" id="PS00061">
    <property type="entry name" value="ADH_SHORT"/>
    <property type="match status" value="1"/>
</dbReference>
<dbReference type="NCBIfam" id="NF005559">
    <property type="entry name" value="PRK07231.1"/>
    <property type="match status" value="1"/>
</dbReference>
<dbReference type="RefSeq" id="WP_016328692.1">
    <property type="nucleotide sequence ID" value="NC_019386.1"/>
</dbReference>
<evidence type="ECO:0000256" key="1">
    <source>
        <dbReference type="ARBA" id="ARBA00006484"/>
    </source>
</evidence>
<comment type="similarity">
    <text evidence="1">Belongs to the short-chain dehydrogenases/reductases (SDR) family.</text>
</comment>
<keyword evidence="2" id="KW-0560">Oxidoreductase</keyword>
<dbReference type="KEGG" id="tos:Theos_0421"/>
<reference evidence="3 4" key="1">
    <citation type="journal article" date="2013" name="Genome Announc.">
        <title>Whole Genome Sequencing of Thermus oshimai JL-2 and Thermus thermophilus JL-18, Incomplete Denitrifiers from the United States Great Basin.</title>
        <authorList>
            <person name="Murugapiran S.K."/>
            <person name="Huntemann M."/>
            <person name="Wei C.L."/>
            <person name="Han J."/>
            <person name="Detter J.C."/>
            <person name="Han C.S."/>
            <person name="Erkkila T.H."/>
            <person name="Teshima H."/>
            <person name="Chen A."/>
            <person name="Kyrpides N."/>
            <person name="Mavrommatis K."/>
            <person name="Markowitz V."/>
            <person name="Szeto E."/>
            <person name="Ivanova N."/>
            <person name="Pagani I."/>
            <person name="Lam J."/>
            <person name="McDonald A.I."/>
            <person name="Dodsworth J.A."/>
            <person name="Pati A."/>
            <person name="Goodwin L."/>
            <person name="Peters L."/>
            <person name="Pitluck S."/>
            <person name="Woyke T."/>
            <person name="Hedlund B.P."/>
        </authorList>
    </citation>
    <scope>NUCLEOTIDE SEQUENCE</scope>
    <source>
        <strain evidence="3 4">JL-2</strain>
    </source>
</reference>
<dbReference type="PRINTS" id="PR00081">
    <property type="entry name" value="GDHRDH"/>
</dbReference>
<evidence type="ECO:0008006" key="5">
    <source>
        <dbReference type="Google" id="ProtNLM"/>
    </source>
</evidence>
<accession>K7QY51</accession>
<dbReference type="HOGENOM" id="CLU_010194_1_0_0"/>
<dbReference type="PANTHER" id="PTHR42760">
    <property type="entry name" value="SHORT-CHAIN DEHYDROGENASES/REDUCTASES FAMILY MEMBER"/>
    <property type="match status" value="1"/>
</dbReference>
<name>K7QY51_THEOS</name>
<evidence type="ECO:0000256" key="2">
    <source>
        <dbReference type="ARBA" id="ARBA00023002"/>
    </source>
</evidence>
<dbReference type="Gene3D" id="3.40.50.720">
    <property type="entry name" value="NAD(P)-binding Rossmann-like Domain"/>
    <property type="match status" value="1"/>
</dbReference>
<dbReference type="GO" id="GO:0016616">
    <property type="term" value="F:oxidoreductase activity, acting on the CH-OH group of donors, NAD or NADP as acceptor"/>
    <property type="evidence" value="ECO:0007669"/>
    <property type="project" value="TreeGrafter"/>
</dbReference>
<dbReference type="PATRIC" id="fig|751945.3.peg.410"/>
<dbReference type="STRING" id="751945.Theos_0421"/>
<dbReference type="FunFam" id="3.40.50.720:FF:000084">
    <property type="entry name" value="Short-chain dehydrogenase reductase"/>
    <property type="match status" value="1"/>
</dbReference>
<dbReference type="InterPro" id="IPR002347">
    <property type="entry name" value="SDR_fam"/>
</dbReference>
<dbReference type="CDD" id="cd05233">
    <property type="entry name" value="SDR_c"/>
    <property type="match status" value="1"/>
</dbReference>
<evidence type="ECO:0000313" key="4">
    <source>
        <dbReference type="Proteomes" id="UP000000211"/>
    </source>
</evidence>
<dbReference type="EMBL" id="CP003249">
    <property type="protein sequence ID" value="AFV75495.1"/>
    <property type="molecule type" value="Genomic_DNA"/>
</dbReference>
<proteinExistence type="inferred from homology"/>
<dbReference type="Pfam" id="PF13561">
    <property type="entry name" value="adh_short_C2"/>
    <property type="match status" value="1"/>
</dbReference>
<dbReference type="AlphaFoldDB" id="K7QY51"/>